<dbReference type="AlphaFoldDB" id="A0A085NB33"/>
<name>A0A085NB33_9BILA</name>
<gene>
    <name evidence="1" type="ORF">M514_21196</name>
</gene>
<organism evidence="1">
    <name type="scientific">Trichuris suis</name>
    <name type="common">pig whipworm</name>
    <dbReference type="NCBI Taxonomy" id="68888"/>
    <lineage>
        <taxon>Eukaryota</taxon>
        <taxon>Metazoa</taxon>
        <taxon>Ecdysozoa</taxon>
        <taxon>Nematoda</taxon>
        <taxon>Enoplea</taxon>
        <taxon>Dorylaimia</taxon>
        <taxon>Trichinellida</taxon>
        <taxon>Trichuridae</taxon>
        <taxon>Trichuris</taxon>
    </lineage>
</organism>
<protein>
    <submittedName>
        <fullName evidence="1">Uncharacterized protein</fullName>
    </submittedName>
</protein>
<dbReference type="EMBL" id="KL367522">
    <property type="protein sequence ID" value="KFD66679.1"/>
    <property type="molecule type" value="Genomic_DNA"/>
</dbReference>
<proteinExistence type="predicted"/>
<dbReference type="Proteomes" id="UP000030758">
    <property type="component" value="Unassembled WGS sequence"/>
</dbReference>
<evidence type="ECO:0000313" key="1">
    <source>
        <dbReference type="EMBL" id="KFD66679.1"/>
    </source>
</evidence>
<sequence length="178" mass="19819">MSLTSFGKVVTNIFATSLCKLVPFKRHMCNRLSPRAPRCDMSQHSSLYLEVPPCLPPPPSNLFRATVRKTVNPEWLEWSASGSPTFPAAVQGTDLNHTGVFVRSSPTSCDQHDVDNQTYPSVAFLWSLGAAVLFQETRAAYRFALRANHHNCAHICGIALRIRLPCVQNVINSFTSFR</sequence>
<accession>A0A085NB33</accession>
<reference evidence="1" key="1">
    <citation type="journal article" date="2014" name="Nat. Genet.">
        <title>Genome and transcriptome of the porcine whipworm Trichuris suis.</title>
        <authorList>
            <person name="Jex A.R."/>
            <person name="Nejsum P."/>
            <person name="Schwarz E.M."/>
            <person name="Hu L."/>
            <person name="Young N.D."/>
            <person name="Hall R.S."/>
            <person name="Korhonen P.K."/>
            <person name="Liao S."/>
            <person name="Thamsborg S."/>
            <person name="Xia J."/>
            <person name="Xu P."/>
            <person name="Wang S."/>
            <person name="Scheerlinck J.P."/>
            <person name="Hofmann A."/>
            <person name="Sternberg P.W."/>
            <person name="Wang J."/>
            <person name="Gasser R.B."/>
        </authorList>
    </citation>
    <scope>NUCLEOTIDE SEQUENCE [LARGE SCALE GENOMIC DNA]</scope>
    <source>
        <strain evidence="1">DCEP-RM93F</strain>
    </source>
</reference>